<reference evidence="1" key="3">
    <citation type="submission" date="2025-09" db="UniProtKB">
        <authorList>
            <consortium name="Ensembl"/>
        </authorList>
    </citation>
    <scope>IDENTIFICATION</scope>
    <source>
        <strain evidence="1">breed Abyssinian</strain>
    </source>
</reference>
<protein>
    <recommendedName>
        <fullName evidence="3">TBC1 domain family member 1</fullName>
    </recommendedName>
</protein>
<reference evidence="1 2" key="1">
    <citation type="submission" date="2021-02" db="EMBL/GenBank/DDBJ databases">
        <title>Safari Cat Assemblies.</title>
        <authorList>
            <person name="Bredemeyer K.R."/>
            <person name="Murphy W.J."/>
        </authorList>
    </citation>
    <scope>NUCLEOTIDE SEQUENCE [LARGE SCALE GENOMIC DNA]</scope>
</reference>
<evidence type="ECO:0000313" key="2">
    <source>
        <dbReference type="Proteomes" id="UP000823872"/>
    </source>
</evidence>
<reference evidence="1" key="2">
    <citation type="submission" date="2025-08" db="UniProtKB">
        <authorList>
            <consortium name="Ensembl"/>
        </authorList>
    </citation>
    <scope>IDENTIFICATION</scope>
    <source>
        <strain evidence="1">breed Abyssinian</strain>
    </source>
</reference>
<dbReference type="SUPFAM" id="SSF50729">
    <property type="entry name" value="PH domain-like"/>
    <property type="match status" value="1"/>
</dbReference>
<organism evidence="1 2">
    <name type="scientific">Felis catus</name>
    <name type="common">Cat</name>
    <name type="synonym">Felis silvestris catus</name>
    <dbReference type="NCBI Taxonomy" id="9685"/>
    <lineage>
        <taxon>Eukaryota</taxon>
        <taxon>Metazoa</taxon>
        <taxon>Chordata</taxon>
        <taxon>Craniata</taxon>
        <taxon>Vertebrata</taxon>
        <taxon>Euteleostomi</taxon>
        <taxon>Mammalia</taxon>
        <taxon>Eutheria</taxon>
        <taxon>Laurasiatheria</taxon>
        <taxon>Carnivora</taxon>
        <taxon>Feliformia</taxon>
        <taxon>Felidae</taxon>
        <taxon>Felinae</taxon>
        <taxon>Felis</taxon>
    </lineage>
</organism>
<name>A0ABI7Z3V1_FELCA</name>
<dbReference type="Proteomes" id="UP000823872">
    <property type="component" value="Chromosome B1"/>
</dbReference>
<evidence type="ECO:0008006" key="3">
    <source>
        <dbReference type="Google" id="ProtNLM"/>
    </source>
</evidence>
<dbReference type="Gene3D" id="2.30.29.30">
    <property type="entry name" value="Pleckstrin-homology domain (PH domain)/Phosphotyrosine-binding domain (PTB)"/>
    <property type="match status" value="1"/>
</dbReference>
<dbReference type="GeneTree" id="ENSGT01030000235076"/>
<proteinExistence type="predicted"/>
<evidence type="ECO:0000313" key="1">
    <source>
        <dbReference type="Ensembl" id="ENSFCTP00005041744.1"/>
    </source>
</evidence>
<sequence length="229" mass="25531">MEPITFTARRHLFPNEASVDFGLQLVGSLPVHALTTMPMLPWVVAEVRRLSGQSSKKEPGTKQVRLCVSPSGLRCEPEPGRSQQWDPLICSSIFECKPQHVHKLIHNSHDPSYFACLIKDNAGSQQSICYVFKADDQTKLRKLRLRKINMPKDTSFSTNKPCVLDSRGYPFVMSECLAALKSALQASRKHVSYPECQVLGCKLEDLAACSSCPRCSLVTRDEGQSLHSL</sequence>
<accession>A0ABI7Z3V1</accession>
<dbReference type="InterPro" id="IPR011993">
    <property type="entry name" value="PH-like_dom_sf"/>
</dbReference>
<keyword evidence="2" id="KW-1185">Reference proteome</keyword>
<dbReference type="Ensembl" id="ENSFCTT00005056754.1">
    <property type="protein sequence ID" value="ENSFCTP00005041744.1"/>
    <property type="gene ID" value="ENSFCTG00005019720.1"/>
</dbReference>